<dbReference type="Proteomes" id="UP000694005">
    <property type="component" value="Chromosome A03"/>
</dbReference>
<dbReference type="SUPFAM" id="SSF81383">
    <property type="entry name" value="F-box domain"/>
    <property type="match status" value="1"/>
</dbReference>
<feature type="region of interest" description="Disordered" evidence="1">
    <location>
        <begin position="544"/>
        <end position="594"/>
    </location>
</feature>
<proteinExistence type="predicted"/>
<dbReference type="InterPro" id="IPR001810">
    <property type="entry name" value="F-box_dom"/>
</dbReference>
<accession>A0A8D9GL27</accession>
<dbReference type="InterPro" id="IPR017451">
    <property type="entry name" value="F-box-assoc_interact_dom"/>
</dbReference>
<reference evidence="3 4" key="1">
    <citation type="submission" date="2021-07" db="EMBL/GenBank/DDBJ databases">
        <authorList>
            <consortium name="Genoscope - CEA"/>
            <person name="William W."/>
        </authorList>
    </citation>
    <scope>NUCLEOTIDE SEQUENCE [LARGE SCALE GENOMIC DNA]</scope>
</reference>
<dbReference type="Pfam" id="PF07734">
    <property type="entry name" value="FBA_1"/>
    <property type="match status" value="1"/>
</dbReference>
<dbReference type="AlphaFoldDB" id="A0A8D9GL27"/>
<dbReference type="InterPro" id="IPR006527">
    <property type="entry name" value="F-box-assoc_dom_typ1"/>
</dbReference>
<dbReference type="Gramene" id="A03p40770.2_BraZ1">
    <property type="protein sequence ID" value="A03p40770.2_BraZ1.CDS"/>
    <property type="gene ID" value="A03g40770.2_BraZ1"/>
</dbReference>
<dbReference type="InterPro" id="IPR036047">
    <property type="entry name" value="F-box-like_dom_sf"/>
</dbReference>
<organism evidence="3 4">
    <name type="scientific">Brassica campestris</name>
    <name type="common">Field mustard</name>
    <dbReference type="NCBI Taxonomy" id="3711"/>
    <lineage>
        <taxon>Eukaryota</taxon>
        <taxon>Viridiplantae</taxon>
        <taxon>Streptophyta</taxon>
        <taxon>Embryophyta</taxon>
        <taxon>Tracheophyta</taxon>
        <taxon>Spermatophyta</taxon>
        <taxon>Magnoliopsida</taxon>
        <taxon>eudicotyledons</taxon>
        <taxon>Gunneridae</taxon>
        <taxon>Pentapetalae</taxon>
        <taxon>rosids</taxon>
        <taxon>malvids</taxon>
        <taxon>Brassicales</taxon>
        <taxon>Brassicaceae</taxon>
        <taxon>Brassiceae</taxon>
        <taxon>Brassica</taxon>
    </lineage>
</organism>
<dbReference type="CDD" id="cd22157">
    <property type="entry name" value="F-box_AtFBW1-like"/>
    <property type="match status" value="1"/>
</dbReference>
<feature type="region of interest" description="Disordered" evidence="1">
    <location>
        <begin position="726"/>
        <end position="753"/>
    </location>
</feature>
<feature type="compositionally biased region" description="Basic and acidic residues" evidence="1">
    <location>
        <begin position="573"/>
        <end position="594"/>
    </location>
</feature>
<dbReference type="SMART" id="SM00256">
    <property type="entry name" value="FBOX"/>
    <property type="match status" value="1"/>
</dbReference>
<evidence type="ECO:0000313" key="3">
    <source>
        <dbReference type="EMBL" id="CAG7882734.1"/>
    </source>
</evidence>
<evidence type="ECO:0000256" key="1">
    <source>
        <dbReference type="SAM" id="MobiDB-lite"/>
    </source>
</evidence>
<dbReference type="EMBL" id="LS974619">
    <property type="protein sequence ID" value="CAG7882734.1"/>
    <property type="molecule type" value="Genomic_DNA"/>
</dbReference>
<feature type="domain" description="F-box" evidence="2">
    <location>
        <begin position="1"/>
        <end position="47"/>
    </location>
</feature>
<dbReference type="PROSITE" id="PS50181">
    <property type="entry name" value="FBOX"/>
    <property type="match status" value="1"/>
</dbReference>
<dbReference type="PANTHER" id="PTHR36034">
    <property type="entry name" value="EXPRESSED PROTEIN"/>
    <property type="match status" value="1"/>
</dbReference>
<name>A0A8D9GL27_BRACM</name>
<evidence type="ECO:0000313" key="4">
    <source>
        <dbReference type="Proteomes" id="UP000694005"/>
    </source>
</evidence>
<gene>
    <name evidence="3" type="ORF">BRAPAZ1V2_A03P40770.2</name>
</gene>
<dbReference type="Pfam" id="PF00646">
    <property type="entry name" value="F-box"/>
    <property type="match status" value="1"/>
</dbReference>
<protein>
    <recommendedName>
        <fullName evidence="2">F-box domain-containing protein</fullName>
    </recommendedName>
</protein>
<sequence length="1204" mass="134403">MISDLPQDLIEETLSRVPVKSLRRLRSTCKRWYHQALFKDPRFIKKHFDKTARQYHALMVMSSWVCPVSSVLDRSVLTTETDLVLGGRISLTVPNSDGALVDVSNAFHCDGILLCTNHEANMLIRFGFSGSVYLPSPTWNPFSGQTRWLQPHTRNYFGIYALGYDKNELFRNYKILRVPCRKGKLSVWEKLGATPESDDLKPEIYEFRTNSWRSLDAIITPQAFINTCGVSLKGSTYWVSRGNGYSLLRFDFSSERFQPLCAPIGHDDHSGTMTISVAGEERISLFYQSQETRKVEIWMTDEIETTFVSWSKFLTIDVVDPFFSNSLSFFIIDEEKKVFLCCDKRGESFLFVAVGSDSSAVRVEMDENRNDFSEAVDKCFNMYNPRLKIDKLLFLADRGVNRTESLSVSCRLIKLGDSPNLLRRVRSKYNMESDADDSLWLRRADERFSRAKSTYESSCFSQSNLEHDTFINRCMEDMLEKMRTQATLKLLEPYTTKFEISFHIYQIGREQIQILACLSESKGDAEIITPFKVAEVMSRAVQRKLSDNGTSTPSGDGETSPDGQFAAQNGDSPGKESSDSQKDVSDGESILRMEDHQRRTEDLLSKFQKSHFFVRIAESGEPLWSKKSSLVGDRELDKKRPCVSAFVDRGEFDPNVAGGVARSKAKCIALPNGDIVVSLQVYIVDCPKEPIIEILQFEKHQDGKDSDSYGNLLKWLIPLDNTISQQPRSLPPPVSSSTPGGISSSNAHKTSLSSGSGSQLFSFGHFRSYSMSALPAPNTAPVTGPVKTQSSKPSFDLEDWDSYSGQTLRKSGTEELLSFRGVPLERDRFSVRCGLEGICIPGRRWRRKLEIIQPIDINSFAADCNTDDLLCVQIKNVAPTHTPDIVIYIDAITIVFEEAGKSASPSSVPIACIEAGNEHSLPNLTLRKGEEHSFIVKPAFSVGSNLKPSAARKELKSSSLSLPSVNFERLGSGLSGDHYAVMVSCRCNYTESRLFFKQRTKWRPRVSRDLMISVASEMSGEPCGPHGRASQLPVQILTLQASNLTTEDLSLTVLAPASFTSPPSVVSLNSTPTSPISPFLGFSEFTERVQTEKRNTTTRKVQSLPSFPLETRTEATTNDEMNPSSDVVPKSGLGCTHLWLQSRVPLGCVPSKSTATIKLELLPLTDGIITLDTLQIHVKEKGRRYIPEQSLKINATSSISSGIF</sequence>
<evidence type="ECO:0000259" key="2">
    <source>
        <dbReference type="PROSITE" id="PS50181"/>
    </source>
</evidence>
<dbReference type="PANTHER" id="PTHR36034:SF2">
    <property type="entry name" value="EXPRESSED PROTEIN"/>
    <property type="match status" value="1"/>
</dbReference>
<dbReference type="NCBIfam" id="TIGR01640">
    <property type="entry name" value="F_box_assoc_1"/>
    <property type="match status" value="1"/>
</dbReference>
<dbReference type="Gene3D" id="1.20.1280.50">
    <property type="match status" value="1"/>
</dbReference>
<feature type="compositionally biased region" description="Low complexity" evidence="1">
    <location>
        <begin position="735"/>
        <end position="753"/>
    </location>
</feature>